<evidence type="ECO:0000256" key="1">
    <source>
        <dbReference type="SAM" id="MobiDB-lite"/>
    </source>
</evidence>
<evidence type="ECO:0000313" key="3">
    <source>
        <dbReference type="Proteomes" id="UP000266841"/>
    </source>
</evidence>
<comment type="caution">
    <text evidence="2">The sequence shown here is derived from an EMBL/GenBank/DDBJ whole genome shotgun (WGS) entry which is preliminary data.</text>
</comment>
<dbReference type="Proteomes" id="UP000266841">
    <property type="component" value="Unassembled WGS sequence"/>
</dbReference>
<dbReference type="EMBL" id="AGNL01049527">
    <property type="protein sequence ID" value="EJK44564.1"/>
    <property type="molecule type" value="Genomic_DNA"/>
</dbReference>
<gene>
    <name evidence="2" type="ORF">THAOC_36886</name>
</gene>
<organism evidence="2 3">
    <name type="scientific">Thalassiosira oceanica</name>
    <name type="common">Marine diatom</name>
    <dbReference type="NCBI Taxonomy" id="159749"/>
    <lineage>
        <taxon>Eukaryota</taxon>
        <taxon>Sar</taxon>
        <taxon>Stramenopiles</taxon>
        <taxon>Ochrophyta</taxon>
        <taxon>Bacillariophyta</taxon>
        <taxon>Coscinodiscophyceae</taxon>
        <taxon>Thalassiosirophycidae</taxon>
        <taxon>Thalassiosirales</taxon>
        <taxon>Thalassiosiraceae</taxon>
        <taxon>Thalassiosira</taxon>
    </lineage>
</organism>
<feature type="region of interest" description="Disordered" evidence="1">
    <location>
        <begin position="1"/>
        <end position="62"/>
    </location>
</feature>
<feature type="non-terminal residue" evidence="2">
    <location>
        <position position="1"/>
    </location>
</feature>
<protein>
    <submittedName>
        <fullName evidence="2">Uncharacterized protein</fullName>
    </submittedName>
</protein>
<reference evidence="2 3" key="1">
    <citation type="journal article" date="2012" name="Genome Biol.">
        <title>Genome and low-iron response of an oceanic diatom adapted to chronic iron limitation.</title>
        <authorList>
            <person name="Lommer M."/>
            <person name="Specht M."/>
            <person name="Roy A.S."/>
            <person name="Kraemer L."/>
            <person name="Andreson R."/>
            <person name="Gutowska M.A."/>
            <person name="Wolf J."/>
            <person name="Bergner S.V."/>
            <person name="Schilhabel M.B."/>
            <person name="Klostermeier U.C."/>
            <person name="Beiko R.G."/>
            <person name="Rosenstiel P."/>
            <person name="Hippler M."/>
            <person name="Laroche J."/>
        </authorList>
    </citation>
    <scope>NUCLEOTIDE SEQUENCE [LARGE SCALE GENOMIC DNA]</scope>
    <source>
        <strain evidence="2 3">CCMP1005</strain>
    </source>
</reference>
<keyword evidence="3" id="KW-1185">Reference proteome</keyword>
<proteinExistence type="predicted"/>
<name>K0R142_THAOC</name>
<accession>K0R142</accession>
<sequence>SASIPRPLSGDAEDGSPEDGVLSPASASAAKDGRTGSLPPSPDDAPTPRTGSGPRRSPAVVR</sequence>
<evidence type="ECO:0000313" key="2">
    <source>
        <dbReference type="EMBL" id="EJK44564.1"/>
    </source>
</evidence>
<dbReference type="AlphaFoldDB" id="K0R142"/>